<dbReference type="Proteomes" id="UP000051276">
    <property type="component" value="Unassembled WGS sequence"/>
</dbReference>
<dbReference type="GO" id="GO:0045892">
    <property type="term" value="P:negative regulation of DNA-templated transcription"/>
    <property type="evidence" value="ECO:0007669"/>
    <property type="project" value="InterPro"/>
</dbReference>
<sequence length="101" mass="10768">MAIEISSLSSSALQGTIDSASANRANQPSETTRATPGRQTDSVSLTSSASQLQQLEQKISKMPVVDAQRVESTQRSLATGNYKVNPDDSAENLLEMERALA</sequence>
<proteinExistence type="inferred from homology"/>
<protein>
    <recommendedName>
        <fullName evidence="2">Negative regulator of flagellin synthesis</fullName>
    </recommendedName>
    <alternativeName>
        <fullName evidence="8">Anti-sigma-28 factor</fullName>
    </alternativeName>
</protein>
<evidence type="ECO:0000256" key="3">
    <source>
        <dbReference type="ARBA" id="ARBA00022491"/>
    </source>
</evidence>
<dbReference type="GO" id="GO:0044781">
    <property type="term" value="P:bacterial-type flagellum organization"/>
    <property type="evidence" value="ECO:0007669"/>
    <property type="project" value="UniProtKB-KW"/>
</dbReference>
<dbReference type="Pfam" id="PF04316">
    <property type="entry name" value="FlgM"/>
    <property type="match status" value="1"/>
</dbReference>
<dbReference type="EMBL" id="LMXI01000269">
    <property type="protein sequence ID" value="KRT58817.1"/>
    <property type="molecule type" value="Genomic_DNA"/>
</dbReference>
<reference evidence="13 14" key="1">
    <citation type="submission" date="2015-11" db="EMBL/GenBank/DDBJ databases">
        <title>The genome of Candidatus Endoriftia persephone in Ridgeia piscesae and population structure of the North Eastern Pacific vestimentiferan symbionts.</title>
        <authorList>
            <person name="Perez M."/>
            <person name="Juniper K.S."/>
        </authorList>
    </citation>
    <scope>NUCLEOTIDE SEQUENCE [LARGE SCALE GENOMIC DNA]</scope>
    <source>
        <strain evidence="12">Ind10</strain>
        <strain evidence="11">Ind11</strain>
    </source>
</reference>
<feature type="compositionally biased region" description="Low complexity" evidence="9">
    <location>
        <begin position="39"/>
        <end position="51"/>
    </location>
</feature>
<evidence type="ECO:0000259" key="10">
    <source>
        <dbReference type="Pfam" id="PF04316"/>
    </source>
</evidence>
<organism evidence="12 13">
    <name type="scientific">endosymbiont of Ridgeia piscesae</name>
    <dbReference type="NCBI Taxonomy" id="54398"/>
    <lineage>
        <taxon>Bacteria</taxon>
        <taxon>Pseudomonadati</taxon>
        <taxon>Pseudomonadota</taxon>
        <taxon>Gammaproteobacteria</taxon>
        <taxon>sulfur-oxidizing symbionts</taxon>
    </lineage>
</organism>
<feature type="domain" description="Anti-sigma-28 factor FlgM C-terminal" evidence="10">
    <location>
        <begin position="41"/>
        <end position="95"/>
    </location>
</feature>
<dbReference type="SUPFAM" id="SSF101498">
    <property type="entry name" value="Anti-sigma factor FlgM"/>
    <property type="match status" value="1"/>
</dbReference>
<dbReference type="AlphaFoldDB" id="A0A0T5Z847"/>
<comment type="similarity">
    <text evidence="1">Belongs to the FlgM family.</text>
</comment>
<evidence type="ECO:0000256" key="9">
    <source>
        <dbReference type="SAM" id="MobiDB-lite"/>
    </source>
</evidence>
<evidence type="ECO:0000256" key="7">
    <source>
        <dbReference type="ARBA" id="ARBA00024739"/>
    </source>
</evidence>
<dbReference type="NCBIfam" id="TIGR03824">
    <property type="entry name" value="FlgM_jcvi"/>
    <property type="match status" value="1"/>
</dbReference>
<dbReference type="InterPro" id="IPR035890">
    <property type="entry name" value="Anti-sigma-28_factor_FlgM_sf"/>
</dbReference>
<evidence type="ECO:0000256" key="8">
    <source>
        <dbReference type="ARBA" id="ARBA00030117"/>
    </source>
</evidence>
<keyword evidence="3" id="KW-0678">Repressor</keyword>
<comment type="caution">
    <text evidence="12">The sequence shown here is derived from an EMBL/GenBank/DDBJ whole genome shotgun (WGS) entry which is preliminary data.</text>
</comment>
<keyword evidence="4" id="KW-1005">Bacterial flagellum biogenesis</keyword>
<dbReference type="InterPro" id="IPR031316">
    <property type="entry name" value="FlgM_C"/>
</dbReference>
<evidence type="ECO:0000313" key="12">
    <source>
        <dbReference type="EMBL" id="KRT58817.1"/>
    </source>
</evidence>
<evidence type="ECO:0000313" key="14">
    <source>
        <dbReference type="Proteomes" id="UP000051634"/>
    </source>
</evidence>
<evidence type="ECO:0000256" key="5">
    <source>
        <dbReference type="ARBA" id="ARBA00023015"/>
    </source>
</evidence>
<evidence type="ECO:0000256" key="4">
    <source>
        <dbReference type="ARBA" id="ARBA00022795"/>
    </source>
</evidence>
<dbReference type="Proteomes" id="UP000051634">
    <property type="component" value="Unassembled WGS sequence"/>
</dbReference>
<evidence type="ECO:0000256" key="2">
    <source>
        <dbReference type="ARBA" id="ARBA00017823"/>
    </source>
</evidence>
<name>A0A0T5Z847_9GAMM</name>
<evidence type="ECO:0000256" key="1">
    <source>
        <dbReference type="ARBA" id="ARBA00005322"/>
    </source>
</evidence>
<feature type="region of interest" description="Disordered" evidence="9">
    <location>
        <begin position="63"/>
        <end position="90"/>
    </location>
</feature>
<feature type="compositionally biased region" description="Low complexity" evidence="9">
    <location>
        <begin position="1"/>
        <end position="11"/>
    </location>
</feature>
<gene>
    <name evidence="11" type="ORF">Ga0074115_13819</name>
    <name evidence="12" type="ORF">Ga0076813_14259</name>
</gene>
<dbReference type="InterPro" id="IPR007412">
    <property type="entry name" value="FlgM"/>
</dbReference>
<comment type="function">
    <text evidence="7">Responsible for the coupling of flagellin expression to flagellar assembly by preventing expression of the flagellin genes when a component of the middle class of proteins is defective. It negatively regulates flagellar genes by inhibiting the activity of FliA by directly binding to FliA.</text>
</comment>
<feature type="compositionally biased region" description="Polar residues" evidence="9">
    <location>
        <begin position="70"/>
        <end position="79"/>
    </location>
</feature>
<dbReference type="EMBL" id="LDXT01000059">
    <property type="protein sequence ID" value="KRT56303.1"/>
    <property type="molecule type" value="Genomic_DNA"/>
</dbReference>
<dbReference type="STRING" id="54398.Ga0074115_13819"/>
<evidence type="ECO:0000313" key="11">
    <source>
        <dbReference type="EMBL" id="KRT56303.1"/>
    </source>
</evidence>
<evidence type="ECO:0000313" key="13">
    <source>
        <dbReference type="Proteomes" id="UP000051276"/>
    </source>
</evidence>
<accession>A0A0T5Z847</accession>
<feature type="compositionally biased region" description="Polar residues" evidence="9">
    <location>
        <begin position="12"/>
        <end position="38"/>
    </location>
</feature>
<keyword evidence="6" id="KW-0804">Transcription</keyword>
<keyword evidence="14" id="KW-1185">Reference proteome</keyword>
<keyword evidence="5" id="KW-0805">Transcription regulation</keyword>
<evidence type="ECO:0000256" key="6">
    <source>
        <dbReference type="ARBA" id="ARBA00023163"/>
    </source>
</evidence>
<dbReference type="RefSeq" id="WP_057956802.1">
    <property type="nucleotide sequence ID" value="NZ_KQ556959.1"/>
</dbReference>
<feature type="region of interest" description="Disordered" evidence="9">
    <location>
        <begin position="1"/>
        <end position="51"/>
    </location>
</feature>
<dbReference type="OrthoDB" id="7063735at2"/>